<organism evidence="4 5">
    <name type="scientific">Catenaria anguillulae PL171</name>
    <dbReference type="NCBI Taxonomy" id="765915"/>
    <lineage>
        <taxon>Eukaryota</taxon>
        <taxon>Fungi</taxon>
        <taxon>Fungi incertae sedis</taxon>
        <taxon>Blastocladiomycota</taxon>
        <taxon>Blastocladiomycetes</taxon>
        <taxon>Blastocladiales</taxon>
        <taxon>Catenariaceae</taxon>
        <taxon>Catenaria</taxon>
    </lineage>
</organism>
<dbReference type="GO" id="GO:0046854">
    <property type="term" value="P:phosphatidylinositol phosphate biosynthetic process"/>
    <property type="evidence" value="ECO:0007669"/>
    <property type="project" value="TreeGrafter"/>
</dbReference>
<feature type="compositionally biased region" description="Low complexity" evidence="2">
    <location>
        <begin position="111"/>
        <end position="134"/>
    </location>
</feature>
<proteinExistence type="predicted"/>
<dbReference type="PROSITE" id="PS51455">
    <property type="entry name" value="PIPK"/>
    <property type="match status" value="1"/>
</dbReference>
<keyword evidence="1" id="KW-0067">ATP-binding</keyword>
<dbReference type="SUPFAM" id="SSF56104">
    <property type="entry name" value="SAICAR synthase-like"/>
    <property type="match status" value="1"/>
</dbReference>
<keyword evidence="1" id="KW-0418">Kinase</keyword>
<evidence type="ECO:0000256" key="2">
    <source>
        <dbReference type="SAM" id="MobiDB-lite"/>
    </source>
</evidence>
<dbReference type="GO" id="GO:0005886">
    <property type="term" value="C:plasma membrane"/>
    <property type="evidence" value="ECO:0007669"/>
    <property type="project" value="TreeGrafter"/>
</dbReference>
<feature type="domain" description="PIPK" evidence="3">
    <location>
        <begin position="263"/>
        <end position="733"/>
    </location>
</feature>
<reference evidence="4 5" key="1">
    <citation type="submission" date="2016-07" db="EMBL/GenBank/DDBJ databases">
        <title>Pervasive Adenine N6-methylation of Active Genes in Fungi.</title>
        <authorList>
            <consortium name="DOE Joint Genome Institute"/>
            <person name="Mondo S.J."/>
            <person name="Dannebaum R.O."/>
            <person name="Kuo R.C."/>
            <person name="Labutti K."/>
            <person name="Haridas S."/>
            <person name="Kuo A."/>
            <person name="Salamov A."/>
            <person name="Ahrendt S.R."/>
            <person name="Lipzen A."/>
            <person name="Sullivan W."/>
            <person name="Andreopoulos W.B."/>
            <person name="Clum A."/>
            <person name="Lindquist E."/>
            <person name="Daum C."/>
            <person name="Ramamoorthy G.K."/>
            <person name="Gryganskyi A."/>
            <person name="Culley D."/>
            <person name="Magnuson J.K."/>
            <person name="James T.Y."/>
            <person name="O'Malley M.A."/>
            <person name="Stajich J.E."/>
            <person name="Spatafora J.W."/>
            <person name="Visel A."/>
            <person name="Grigoriev I.V."/>
        </authorList>
    </citation>
    <scope>NUCLEOTIDE SEQUENCE [LARGE SCALE GENOMIC DNA]</scope>
    <source>
        <strain evidence="4 5">PL171</strain>
    </source>
</reference>
<dbReference type="Gene3D" id="3.30.810.10">
    <property type="entry name" value="2-Layer Sandwich"/>
    <property type="match status" value="1"/>
</dbReference>
<dbReference type="InterPro" id="IPR027483">
    <property type="entry name" value="PInositol-4-P-4/5-kinase_C_sf"/>
</dbReference>
<dbReference type="AlphaFoldDB" id="A0A1Y2HB59"/>
<accession>A0A1Y2HB59</accession>
<dbReference type="PANTHER" id="PTHR23086">
    <property type="entry name" value="PHOSPHATIDYLINOSITOL-4-PHOSPHATE 5-KINASE"/>
    <property type="match status" value="1"/>
</dbReference>
<evidence type="ECO:0000256" key="1">
    <source>
        <dbReference type="PROSITE-ProRule" id="PRU00781"/>
    </source>
</evidence>
<dbReference type="InterPro" id="IPR002498">
    <property type="entry name" value="PInositol-4-P-4/5-kinase_core"/>
</dbReference>
<gene>
    <name evidence="4" type="ORF">BCR44DRAFT_154888</name>
</gene>
<sequence>MVNDSALGLSVSSTTCTSSLTVHTSSHMAAVVTTTATSVTATTSTAAAAAPVAVASHKPAPLPAPTASTQPVQSLSHRQHRRASHSLSVVTGNTGTWPRSGPNPSINHADPAATSPTTSNNNNNPRRIFTNPRRSQSYDFGSPVFRSGRLSSSFSSSSSYFASPDMHHAQLTHPTTTTTATTTNAGAVPTYRRASTTPTFTHAYRASHSGAMSNTTVSLQRRAANRLRYLSTALGTHTIGDPRQDMYAFVSRLLAGLRCSVLSLSEVDDSAAPSLTRLVHSDYTARTYLSSTALTSAAALASSSSPSTLIRPTLARPSLRDGGIGFKDYAPQVFHQIRTHFHVSTASYLDSLTSECVLAAVRSPGKSASTLFYSRDYRYIIKTIRRDEMRALLRILPTYARHIASQPDTLLARYYGLHRIVHERKKVWVIVMANVFPPTLDVHYKFDLKGSTKGRRSLPKDPGARLGVSPHVVLKDLDWLALGRRMVLDETRRRKFKEQIIADTRFLVACGLMDYSLLVGVHELGRGNDLATTMTAAASASSTVGPVASEEGVEGCAAGRGQHSATASGLGVPMGTGMGGGVGTLEILTPPPSPNPFGDHRHHYQSEIDHGAMTLPTHPHPPTLARPAARGPIFRVNTVSELHLPENAPQAASSLFFCDHGGMCSSYPPPARYPEHQEIYFVSVIDILTPYNWVKRMESAVKVGFSKRRKLEVSAINPKAYGERFVRFMVDKVVA</sequence>
<evidence type="ECO:0000313" key="5">
    <source>
        <dbReference type="Proteomes" id="UP000193411"/>
    </source>
</evidence>
<keyword evidence="1" id="KW-0808">Transferase</keyword>
<protein>
    <recommendedName>
        <fullName evidence="3">PIPK domain-containing protein</fullName>
    </recommendedName>
</protein>
<dbReference type="EMBL" id="MCFL01000092">
    <property type="protein sequence ID" value="ORZ30282.1"/>
    <property type="molecule type" value="Genomic_DNA"/>
</dbReference>
<keyword evidence="5" id="KW-1185">Reference proteome</keyword>
<dbReference type="OrthoDB" id="20783at2759"/>
<dbReference type="STRING" id="765915.A0A1Y2HB59"/>
<dbReference type="PANTHER" id="PTHR23086:SF8">
    <property type="entry name" value="PHOSPHATIDYLINOSITOL 5-PHOSPHATE 4-KINASE, ISOFORM A"/>
    <property type="match status" value="1"/>
</dbReference>
<dbReference type="GO" id="GO:0016308">
    <property type="term" value="F:1-phosphatidylinositol-4-phosphate 5-kinase activity"/>
    <property type="evidence" value="ECO:0007669"/>
    <property type="project" value="TreeGrafter"/>
</dbReference>
<feature type="compositionally biased region" description="Polar residues" evidence="2">
    <location>
        <begin position="85"/>
        <end position="106"/>
    </location>
</feature>
<dbReference type="CDD" id="cd00139">
    <property type="entry name" value="PIPKc"/>
    <property type="match status" value="1"/>
</dbReference>
<dbReference type="Pfam" id="PF01504">
    <property type="entry name" value="PIP5K"/>
    <property type="match status" value="1"/>
</dbReference>
<name>A0A1Y2HB59_9FUNG</name>
<dbReference type="GO" id="GO:0005524">
    <property type="term" value="F:ATP binding"/>
    <property type="evidence" value="ECO:0007669"/>
    <property type="project" value="UniProtKB-UniRule"/>
</dbReference>
<dbReference type="SMART" id="SM00330">
    <property type="entry name" value="PIPKc"/>
    <property type="match status" value="1"/>
</dbReference>
<comment type="caution">
    <text evidence="4">The sequence shown here is derived from an EMBL/GenBank/DDBJ whole genome shotgun (WGS) entry which is preliminary data.</text>
</comment>
<feature type="compositionally biased region" description="Polar residues" evidence="2">
    <location>
        <begin position="66"/>
        <end position="76"/>
    </location>
</feature>
<dbReference type="InterPro" id="IPR023610">
    <property type="entry name" value="PInositol-4/5-P-5/4-kinase"/>
</dbReference>
<keyword evidence="1" id="KW-0547">Nucleotide-binding</keyword>
<evidence type="ECO:0000313" key="4">
    <source>
        <dbReference type="EMBL" id="ORZ30282.1"/>
    </source>
</evidence>
<dbReference type="Gene3D" id="3.30.800.10">
    <property type="entry name" value="Phosphatidylinositol Phosphate Kinase II Beta"/>
    <property type="match status" value="1"/>
</dbReference>
<feature type="region of interest" description="Disordered" evidence="2">
    <location>
        <begin position="57"/>
        <end position="141"/>
    </location>
</feature>
<dbReference type="Proteomes" id="UP000193411">
    <property type="component" value="Unassembled WGS sequence"/>
</dbReference>
<dbReference type="InterPro" id="IPR027484">
    <property type="entry name" value="PInositol-4-P-5-kinase_N"/>
</dbReference>
<evidence type="ECO:0000259" key="3">
    <source>
        <dbReference type="PROSITE" id="PS51455"/>
    </source>
</evidence>